<keyword evidence="12" id="KW-1185">Reference proteome</keyword>
<evidence type="ECO:0000256" key="4">
    <source>
        <dbReference type="ARBA" id="ARBA00022771"/>
    </source>
</evidence>
<dbReference type="GO" id="GO:0012505">
    <property type="term" value="C:endomembrane system"/>
    <property type="evidence" value="ECO:0007669"/>
    <property type="project" value="TreeGrafter"/>
</dbReference>
<dbReference type="Pfam" id="PF13639">
    <property type="entry name" value="zf-RING_2"/>
    <property type="match status" value="1"/>
</dbReference>
<dbReference type="GO" id="GO:0008270">
    <property type="term" value="F:zinc ion binding"/>
    <property type="evidence" value="ECO:0007669"/>
    <property type="project" value="UniProtKB-KW"/>
</dbReference>
<keyword evidence="4 8" id="KW-0863">Zinc-finger</keyword>
<dbReference type="RefSeq" id="XP_026547260.1">
    <property type="nucleotide sequence ID" value="XM_026691475.1"/>
</dbReference>
<keyword evidence="2 10" id="KW-0812">Transmembrane</keyword>
<dbReference type="Proteomes" id="UP000504612">
    <property type="component" value="Unplaced"/>
</dbReference>
<keyword evidence="3" id="KW-0479">Metal-binding</keyword>
<dbReference type="Pfam" id="PF13705">
    <property type="entry name" value="TRC8_N"/>
    <property type="match status" value="1"/>
</dbReference>
<dbReference type="SUPFAM" id="SSF57850">
    <property type="entry name" value="RING/U-box"/>
    <property type="match status" value="1"/>
</dbReference>
<evidence type="ECO:0000256" key="2">
    <source>
        <dbReference type="ARBA" id="ARBA00022692"/>
    </source>
</evidence>
<gene>
    <name evidence="13" type="primary">LOC113428950</name>
</gene>
<dbReference type="InterPro" id="IPR013083">
    <property type="entry name" value="Znf_RING/FYVE/PHD"/>
</dbReference>
<protein>
    <submittedName>
        <fullName evidence="13">RING finger protein 145-like</fullName>
    </submittedName>
</protein>
<dbReference type="GO" id="GO:0036503">
    <property type="term" value="P:ERAD pathway"/>
    <property type="evidence" value="ECO:0007669"/>
    <property type="project" value="TreeGrafter"/>
</dbReference>
<dbReference type="AlphaFoldDB" id="A0A6J1VW17"/>
<dbReference type="CDD" id="cd16476">
    <property type="entry name" value="RING-H2_RNF139-like"/>
    <property type="match status" value="1"/>
</dbReference>
<keyword evidence="6 10" id="KW-1133">Transmembrane helix</keyword>
<evidence type="ECO:0000256" key="6">
    <source>
        <dbReference type="ARBA" id="ARBA00022989"/>
    </source>
</evidence>
<evidence type="ECO:0000256" key="10">
    <source>
        <dbReference type="SAM" id="Phobius"/>
    </source>
</evidence>
<evidence type="ECO:0000256" key="7">
    <source>
        <dbReference type="ARBA" id="ARBA00023136"/>
    </source>
</evidence>
<evidence type="ECO:0000313" key="13">
    <source>
        <dbReference type="RefSeq" id="XP_026547260.1"/>
    </source>
</evidence>
<dbReference type="PANTHER" id="PTHR22763:SF164">
    <property type="entry name" value="RING FINGER PROTEIN 145-LIKE"/>
    <property type="match status" value="1"/>
</dbReference>
<sequence length="367" mass="40553">MAYKIAHFFQPDFWLVILVSSCMLTSLQVTGTLFVYGLFVAEFLQKTPVEKMDEILYCVQAVSRVLEFLVALCVVTYGAWGSIVGEWTWLGASVIVIHCYFNVWRRAQSGWQSFSLRWEAAKKIGLLPGATRRQLEDHNDVCAICFQEMTLAVIMPCGHFFHKACLRKWFYVQDTCPLCHQPFQVPAAQKVQRDDAEPEATPQPERGETVSHQNTAESHDDEPPDSGMSSCPEQPGPLPAGSAGEDPHRGHPHPGGTSLPGEENDQRPVLEKLEARSVGQHPSQSDLRLPSMPTDPGPPWPSAPRGVKGHRERPRPTDSHPAAPGSDAQTVGEMWEKLDSLSHSLPASLPDPRPTFAGISPEKPSIP</sequence>
<organism evidence="12 13">
    <name type="scientific">Notechis scutatus</name>
    <name type="common">mainland tiger snake</name>
    <dbReference type="NCBI Taxonomy" id="8663"/>
    <lineage>
        <taxon>Eukaryota</taxon>
        <taxon>Metazoa</taxon>
        <taxon>Chordata</taxon>
        <taxon>Craniata</taxon>
        <taxon>Vertebrata</taxon>
        <taxon>Euteleostomi</taxon>
        <taxon>Lepidosauria</taxon>
        <taxon>Squamata</taxon>
        <taxon>Bifurcata</taxon>
        <taxon>Unidentata</taxon>
        <taxon>Episquamata</taxon>
        <taxon>Toxicofera</taxon>
        <taxon>Serpentes</taxon>
        <taxon>Colubroidea</taxon>
        <taxon>Elapidae</taxon>
        <taxon>Hydrophiinae</taxon>
        <taxon>Notechis</taxon>
    </lineage>
</organism>
<dbReference type="InterPro" id="IPR050731">
    <property type="entry name" value="HRD1_E3_ubiq-ligases"/>
</dbReference>
<dbReference type="PROSITE" id="PS50089">
    <property type="entry name" value="ZF_RING_2"/>
    <property type="match status" value="1"/>
</dbReference>
<name>A0A6J1VW17_9SAUR</name>
<accession>A0A6J1VW17</accession>
<feature type="compositionally biased region" description="Basic and acidic residues" evidence="9">
    <location>
        <begin position="264"/>
        <end position="275"/>
    </location>
</feature>
<evidence type="ECO:0000256" key="5">
    <source>
        <dbReference type="ARBA" id="ARBA00022833"/>
    </source>
</evidence>
<feature type="transmembrane region" description="Helical" evidence="10">
    <location>
        <begin position="13"/>
        <end position="40"/>
    </location>
</feature>
<dbReference type="GO" id="GO:0043161">
    <property type="term" value="P:proteasome-mediated ubiquitin-dependent protein catabolic process"/>
    <property type="evidence" value="ECO:0007669"/>
    <property type="project" value="TreeGrafter"/>
</dbReference>
<dbReference type="InterPro" id="IPR025754">
    <property type="entry name" value="TRC8_N_dom"/>
</dbReference>
<comment type="subcellular location">
    <subcellularLocation>
        <location evidence="1">Membrane</location>
        <topology evidence="1">Multi-pass membrane protein</topology>
    </subcellularLocation>
</comment>
<dbReference type="GO" id="GO:0061630">
    <property type="term" value="F:ubiquitin protein ligase activity"/>
    <property type="evidence" value="ECO:0007669"/>
    <property type="project" value="TreeGrafter"/>
</dbReference>
<feature type="compositionally biased region" description="Pro residues" evidence="9">
    <location>
        <begin position="293"/>
        <end position="302"/>
    </location>
</feature>
<evidence type="ECO:0000259" key="11">
    <source>
        <dbReference type="PROSITE" id="PS50089"/>
    </source>
</evidence>
<evidence type="ECO:0000313" key="12">
    <source>
        <dbReference type="Proteomes" id="UP000504612"/>
    </source>
</evidence>
<evidence type="ECO:0000256" key="3">
    <source>
        <dbReference type="ARBA" id="ARBA00022723"/>
    </source>
</evidence>
<dbReference type="Gene3D" id="3.30.40.10">
    <property type="entry name" value="Zinc/RING finger domain, C3HC4 (zinc finger)"/>
    <property type="match status" value="1"/>
</dbReference>
<evidence type="ECO:0000256" key="1">
    <source>
        <dbReference type="ARBA" id="ARBA00004141"/>
    </source>
</evidence>
<feature type="domain" description="RING-type" evidence="11">
    <location>
        <begin position="142"/>
        <end position="180"/>
    </location>
</feature>
<dbReference type="GeneID" id="113428950"/>
<evidence type="ECO:0000256" key="9">
    <source>
        <dbReference type="SAM" id="MobiDB-lite"/>
    </source>
</evidence>
<dbReference type="InterPro" id="IPR001841">
    <property type="entry name" value="Znf_RING"/>
</dbReference>
<feature type="region of interest" description="Disordered" evidence="9">
    <location>
        <begin position="190"/>
        <end position="367"/>
    </location>
</feature>
<keyword evidence="7 10" id="KW-0472">Membrane</keyword>
<dbReference type="KEGG" id="nss:113428950"/>
<reference evidence="13" key="1">
    <citation type="submission" date="2025-08" db="UniProtKB">
        <authorList>
            <consortium name="RefSeq"/>
        </authorList>
    </citation>
    <scope>IDENTIFICATION</scope>
</reference>
<dbReference type="InterPro" id="IPR011016">
    <property type="entry name" value="Znf_RING-CH"/>
</dbReference>
<evidence type="ECO:0000256" key="8">
    <source>
        <dbReference type="PROSITE-ProRule" id="PRU00175"/>
    </source>
</evidence>
<proteinExistence type="predicted"/>
<dbReference type="SMART" id="SM00184">
    <property type="entry name" value="RING"/>
    <property type="match status" value="1"/>
</dbReference>
<keyword evidence="5" id="KW-0862">Zinc</keyword>
<dbReference type="SMART" id="SM00744">
    <property type="entry name" value="RINGv"/>
    <property type="match status" value="1"/>
</dbReference>
<dbReference type="PANTHER" id="PTHR22763">
    <property type="entry name" value="RING ZINC FINGER PROTEIN"/>
    <property type="match status" value="1"/>
</dbReference>
<dbReference type="GO" id="GO:0016020">
    <property type="term" value="C:membrane"/>
    <property type="evidence" value="ECO:0007669"/>
    <property type="project" value="UniProtKB-SubCell"/>
</dbReference>